<dbReference type="GO" id="GO:0007288">
    <property type="term" value="P:sperm axoneme assembly"/>
    <property type="evidence" value="ECO:0007669"/>
    <property type="project" value="TreeGrafter"/>
</dbReference>
<keyword evidence="4 7" id="KW-0175">Coiled coil</keyword>
<comment type="similarity">
    <text evidence="2">Belongs to the CFAP157 family.</text>
</comment>
<gene>
    <name evidence="9" type="ORF">DPX16_13949</name>
</gene>
<reference evidence="9 10" key="1">
    <citation type="submission" date="2018-10" db="EMBL/GenBank/DDBJ databases">
        <title>Genome assembly for a Yunnan-Guizhou Plateau 3E fish, Anabarilius grahami (Regan), and its evolutionary and genetic applications.</title>
        <authorList>
            <person name="Jiang W."/>
        </authorList>
    </citation>
    <scope>NUCLEOTIDE SEQUENCE [LARGE SCALE GENOMIC DNA]</scope>
    <source>
        <strain evidence="9">AG-KIZ</strain>
        <tissue evidence="9">Muscle</tissue>
    </source>
</reference>
<comment type="subcellular location">
    <subcellularLocation>
        <location evidence="1">Cell projection</location>
        <location evidence="1">Cilium</location>
    </subcellularLocation>
</comment>
<dbReference type="PANTHER" id="PTHR31954">
    <property type="entry name" value="CILIA- AND FLAGELLA-ASSOCIATED PROTEIN 157"/>
    <property type="match status" value="1"/>
</dbReference>
<keyword evidence="9" id="KW-0282">Flagellum</keyword>
<evidence type="ECO:0000256" key="3">
    <source>
        <dbReference type="ARBA" id="ARBA00014087"/>
    </source>
</evidence>
<keyword evidence="6" id="KW-0966">Cell projection</keyword>
<keyword evidence="10" id="KW-1185">Reference proteome</keyword>
<dbReference type="AlphaFoldDB" id="A0A3N0Y8I4"/>
<dbReference type="InterPro" id="IPR038844">
    <property type="entry name" value="CFAP157"/>
</dbReference>
<evidence type="ECO:0000313" key="9">
    <source>
        <dbReference type="EMBL" id="ROL42542.1"/>
    </source>
</evidence>
<comment type="caution">
    <text evidence="9">The sequence shown here is derived from an EMBL/GenBank/DDBJ whole genome shotgun (WGS) entry which is preliminary data.</text>
</comment>
<evidence type="ECO:0000256" key="6">
    <source>
        <dbReference type="ARBA" id="ARBA00023273"/>
    </source>
</evidence>
<name>A0A3N0Y8I4_ANAGA</name>
<dbReference type="GO" id="GO:0036064">
    <property type="term" value="C:ciliary basal body"/>
    <property type="evidence" value="ECO:0007669"/>
    <property type="project" value="TreeGrafter"/>
</dbReference>
<keyword evidence="5" id="KW-0969">Cilium</keyword>
<feature type="region of interest" description="Disordered" evidence="8">
    <location>
        <begin position="1"/>
        <end position="36"/>
    </location>
</feature>
<sequence>MPPKKNVKGSGDISNKKESIEPEQKNDEELTESDKNFYRGQIRDLEERLERYQHKCDELEVKEKDLSSKIDNVEKEKKDIILYLKGTLAQKEDELTDLTETFSRHQQAQEAERESFELQLSMLRHELQENKEKFTSENMALAGKLASLEDFSMQREKLMAERRSLEEQLQNQKEEHQAQIYNLEKKAVLDNDRLKKEMLQHVAAVAAEFRRVSDQKMPETTMRAMQENLFVTAQLQKLSDKTQELLKENDALRARERQLKIENGITEPLLHEITKKNVANQKVVHQLTEKCKQMQSEVEKCAKLKLEHQELLDNHSAVCTELDALRKKHATVIEVLNKTKAEAKTHRKELEEERMLRGQIKTVLEEAAVALKEALREVPKEEDSELKVTVRRNQMMQKLLAVLDSAAALGNGPTLTEFMPEVACRRDLKKVSDVKRPSELRQKSINLSHFKTGDLGLVPRKTHTTSSKMGNLSRSVYTSPHNVASVSVPGLDPILAQCSIFVGVIVAQCWQFWQLDSGQCIWAVIHPFVHPESGNRNQAELFLLACQIWAFIGPNCFGYLGI</sequence>
<evidence type="ECO:0000256" key="1">
    <source>
        <dbReference type="ARBA" id="ARBA00004138"/>
    </source>
</evidence>
<proteinExistence type="inferred from homology"/>
<dbReference type="GO" id="GO:0008017">
    <property type="term" value="F:microtubule binding"/>
    <property type="evidence" value="ECO:0007669"/>
    <property type="project" value="TreeGrafter"/>
</dbReference>
<dbReference type="EMBL" id="RJVU01049572">
    <property type="protein sequence ID" value="ROL42542.1"/>
    <property type="molecule type" value="Genomic_DNA"/>
</dbReference>
<evidence type="ECO:0000256" key="7">
    <source>
        <dbReference type="SAM" id="Coils"/>
    </source>
</evidence>
<dbReference type="PANTHER" id="PTHR31954:SF1">
    <property type="entry name" value="CILIA- AND FLAGELLA-ASSOCIATED PROTEIN 157"/>
    <property type="match status" value="1"/>
</dbReference>
<evidence type="ECO:0000256" key="4">
    <source>
        <dbReference type="ARBA" id="ARBA00023054"/>
    </source>
</evidence>
<protein>
    <recommendedName>
        <fullName evidence="3">Cilia- and flagella-associated protein 157</fullName>
    </recommendedName>
</protein>
<dbReference type="OrthoDB" id="166611at2759"/>
<evidence type="ECO:0000256" key="5">
    <source>
        <dbReference type="ARBA" id="ARBA00023069"/>
    </source>
</evidence>
<feature type="coiled-coil region" evidence="7">
    <location>
        <begin position="235"/>
        <end position="356"/>
    </location>
</feature>
<organism evidence="9 10">
    <name type="scientific">Anabarilius grahami</name>
    <name type="common">Kanglang fish</name>
    <name type="synonym">Barilius grahami</name>
    <dbReference type="NCBI Taxonomy" id="495550"/>
    <lineage>
        <taxon>Eukaryota</taxon>
        <taxon>Metazoa</taxon>
        <taxon>Chordata</taxon>
        <taxon>Craniata</taxon>
        <taxon>Vertebrata</taxon>
        <taxon>Euteleostomi</taxon>
        <taxon>Actinopterygii</taxon>
        <taxon>Neopterygii</taxon>
        <taxon>Teleostei</taxon>
        <taxon>Ostariophysi</taxon>
        <taxon>Cypriniformes</taxon>
        <taxon>Xenocyprididae</taxon>
        <taxon>Xenocypridinae</taxon>
        <taxon>Xenocypridinae incertae sedis</taxon>
        <taxon>Anabarilius</taxon>
    </lineage>
</organism>
<accession>A0A3N0Y8I4</accession>
<evidence type="ECO:0000256" key="2">
    <source>
        <dbReference type="ARBA" id="ARBA00010841"/>
    </source>
</evidence>
<evidence type="ECO:0000256" key="8">
    <source>
        <dbReference type="SAM" id="MobiDB-lite"/>
    </source>
</evidence>
<dbReference type="Proteomes" id="UP000281406">
    <property type="component" value="Unassembled WGS sequence"/>
</dbReference>
<evidence type="ECO:0000313" key="10">
    <source>
        <dbReference type="Proteomes" id="UP000281406"/>
    </source>
</evidence>
<feature type="compositionally biased region" description="Basic and acidic residues" evidence="8">
    <location>
        <begin position="14"/>
        <end position="36"/>
    </location>
</feature>